<dbReference type="SUPFAM" id="SSF56037">
    <property type="entry name" value="PheT/TilS domain"/>
    <property type="match status" value="1"/>
</dbReference>
<dbReference type="PANTHER" id="PTHR43033">
    <property type="entry name" value="TRNA(ILE)-LYSIDINE SYNTHASE-RELATED"/>
    <property type="match status" value="1"/>
</dbReference>
<dbReference type="Gene3D" id="1.20.59.20">
    <property type="match status" value="1"/>
</dbReference>
<dbReference type="GO" id="GO:0006400">
    <property type="term" value="P:tRNA modification"/>
    <property type="evidence" value="ECO:0007669"/>
    <property type="project" value="UniProtKB-UniRule"/>
</dbReference>
<evidence type="ECO:0000256" key="2">
    <source>
        <dbReference type="ARBA" id="ARBA00022490"/>
    </source>
</evidence>
<organism evidence="10 11">
    <name type="scientific">Selenomonas ruminantium</name>
    <dbReference type="NCBI Taxonomy" id="971"/>
    <lineage>
        <taxon>Bacteria</taxon>
        <taxon>Bacillati</taxon>
        <taxon>Bacillota</taxon>
        <taxon>Negativicutes</taxon>
        <taxon>Selenomonadales</taxon>
        <taxon>Selenomonadaceae</taxon>
        <taxon>Selenomonas</taxon>
    </lineage>
</organism>
<keyword evidence="5 8" id="KW-0547">Nucleotide-binding</keyword>
<accession>A0A927WTG0</accession>
<proteinExistence type="inferred from homology"/>
<sequence>MVGTFVMREKVEQFCNRYKLLPDSSRILVACSGGADSMALLDILRKLASSHQWQIFAAHYEHGIRGADSFADAAFVADFCRMHQIPCFVEHGQVPQAARESGQTLEQAARSLRYAFLQRICEQQKFDYMATAHHADDQAETVLMRILRGTGIKGLGAMRPQSGSIVRPLLDLSKTEILAYCQEEGLAFREDATNWVADCTRNRLRLELLPQIRREYNPEISRALCQLAEVAAEEEDFLQTEIDRYWSDERYVRQQDGVLRQQPVSALHPALQRGLIRKLWEQATGSALDLSYQQTELIRALLRRGTTGSRQELSHRYTAYLAYGYLMVAQVKPKVHREELDNLPETVLTIPGTVRWGKYQLTAEWRAWDGGKTLPHELYLQPQNFSTELVLRTRRPGDYIQLPAGRKTLKKLMIDDKIPQAQRAEMPLLAAGSEIIWMIGRRRSARCLQGVCDNHKVLYLSLEERGN</sequence>
<dbReference type="GO" id="GO:0005737">
    <property type="term" value="C:cytoplasm"/>
    <property type="evidence" value="ECO:0007669"/>
    <property type="project" value="UniProtKB-SubCell"/>
</dbReference>
<comment type="similarity">
    <text evidence="8">Belongs to the tRNA(Ile)-lysidine synthase family.</text>
</comment>
<dbReference type="SUPFAM" id="SSF82829">
    <property type="entry name" value="MesJ substrate recognition domain-like"/>
    <property type="match status" value="1"/>
</dbReference>
<dbReference type="EMBL" id="SVBY01000057">
    <property type="protein sequence ID" value="MBE6093124.1"/>
    <property type="molecule type" value="Genomic_DNA"/>
</dbReference>
<dbReference type="SMART" id="SM00977">
    <property type="entry name" value="TilS_C"/>
    <property type="match status" value="1"/>
</dbReference>
<dbReference type="Pfam" id="PF11734">
    <property type="entry name" value="TilS_C"/>
    <property type="match status" value="1"/>
</dbReference>
<comment type="caution">
    <text evidence="10">The sequence shown here is derived from an EMBL/GenBank/DDBJ whole genome shotgun (WGS) entry which is preliminary data.</text>
</comment>
<comment type="catalytic activity">
    <reaction evidence="7 8">
        <text>cytidine(34) in tRNA(Ile2) + L-lysine + ATP = lysidine(34) in tRNA(Ile2) + AMP + diphosphate + H(+)</text>
        <dbReference type="Rhea" id="RHEA:43744"/>
        <dbReference type="Rhea" id="RHEA-COMP:10625"/>
        <dbReference type="Rhea" id="RHEA-COMP:10670"/>
        <dbReference type="ChEBI" id="CHEBI:15378"/>
        <dbReference type="ChEBI" id="CHEBI:30616"/>
        <dbReference type="ChEBI" id="CHEBI:32551"/>
        <dbReference type="ChEBI" id="CHEBI:33019"/>
        <dbReference type="ChEBI" id="CHEBI:82748"/>
        <dbReference type="ChEBI" id="CHEBI:83665"/>
        <dbReference type="ChEBI" id="CHEBI:456215"/>
        <dbReference type="EC" id="6.3.4.19"/>
    </reaction>
</comment>
<evidence type="ECO:0000256" key="6">
    <source>
        <dbReference type="ARBA" id="ARBA00022840"/>
    </source>
</evidence>
<dbReference type="GO" id="GO:0005524">
    <property type="term" value="F:ATP binding"/>
    <property type="evidence" value="ECO:0007669"/>
    <property type="project" value="UniProtKB-UniRule"/>
</dbReference>
<evidence type="ECO:0000256" key="4">
    <source>
        <dbReference type="ARBA" id="ARBA00022694"/>
    </source>
</evidence>
<dbReference type="PANTHER" id="PTHR43033:SF1">
    <property type="entry name" value="TRNA(ILE)-LYSIDINE SYNTHASE-RELATED"/>
    <property type="match status" value="1"/>
</dbReference>
<evidence type="ECO:0000256" key="5">
    <source>
        <dbReference type="ARBA" id="ARBA00022741"/>
    </source>
</evidence>
<dbReference type="Proteomes" id="UP000761380">
    <property type="component" value="Unassembled WGS sequence"/>
</dbReference>
<dbReference type="Gene3D" id="3.40.50.620">
    <property type="entry name" value="HUPs"/>
    <property type="match status" value="1"/>
</dbReference>
<evidence type="ECO:0000256" key="3">
    <source>
        <dbReference type="ARBA" id="ARBA00022598"/>
    </source>
</evidence>
<feature type="domain" description="Lysidine-tRNA(Ile) synthetase C-terminal" evidence="9">
    <location>
        <begin position="389"/>
        <end position="460"/>
    </location>
</feature>
<evidence type="ECO:0000256" key="7">
    <source>
        <dbReference type="ARBA" id="ARBA00048539"/>
    </source>
</evidence>
<comment type="subcellular location">
    <subcellularLocation>
        <location evidence="1 8">Cytoplasm</location>
    </subcellularLocation>
</comment>
<evidence type="ECO:0000313" key="10">
    <source>
        <dbReference type="EMBL" id="MBE6093124.1"/>
    </source>
</evidence>
<dbReference type="EC" id="6.3.4.19" evidence="8"/>
<dbReference type="AlphaFoldDB" id="A0A927WTG0"/>
<name>A0A927WTG0_SELRU</name>
<evidence type="ECO:0000256" key="8">
    <source>
        <dbReference type="HAMAP-Rule" id="MF_01161"/>
    </source>
</evidence>
<keyword evidence="4 8" id="KW-0819">tRNA processing</keyword>
<dbReference type="InterPro" id="IPR014729">
    <property type="entry name" value="Rossmann-like_a/b/a_fold"/>
</dbReference>
<comment type="domain">
    <text evidence="8">The N-terminal region contains the highly conserved SGGXDS motif, predicted to be a P-loop motif involved in ATP binding.</text>
</comment>
<dbReference type="Pfam" id="PF01171">
    <property type="entry name" value="ATP_bind_3"/>
    <property type="match status" value="1"/>
</dbReference>
<evidence type="ECO:0000256" key="1">
    <source>
        <dbReference type="ARBA" id="ARBA00004496"/>
    </source>
</evidence>
<protein>
    <recommendedName>
        <fullName evidence="8">tRNA(Ile)-lysidine synthase</fullName>
        <ecNumber evidence="8">6.3.4.19</ecNumber>
    </recommendedName>
    <alternativeName>
        <fullName evidence="8">tRNA(Ile)-2-lysyl-cytidine synthase</fullName>
    </alternativeName>
    <alternativeName>
        <fullName evidence="8">tRNA(Ile)-lysidine synthetase</fullName>
    </alternativeName>
</protein>
<dbReference type="GO" id="GO:0032267">
    <property type="term" value="F:tRNA(Ile)-lysidine synthase activity"/>
    <property type="evidence" value="ECO:0007669"/>
    <property type="project" value="UniProtKB-EC"/>
</dbReference>
<dbReference type="InterPro" id="IPR012795">
    <property type="entry name" value="tRNA_Ile_lys_synt_N"/>
</dbReference>
<comment type="function">
    <text evidence="8">Ligates lysine onto the cytidine present at position 34 of the AUA codon-specific tRNA(Ile) that contains the anticodon CAU, in an ATP-dependent manner. Cytidine is converted to lysidine, thus changing the amino acid specificity of the tRNA from methionine to isoleucine.</text>
</comment>
<gene>
    <name evidence="8 10" type="primary">tilS</name>
    <name evidence="10" type="ORF">E7201_08195</name>
</gene>
<dbReference type="NCBIfam" id="TIGR02433">
    <property type="entry name" value="lysidine_TilS_C"/>
    <property type="match status" value="1"/>
</dbReference>
<feature type="binding site" evidence="8">
    <location>
        <begin position="32"/>
        <end position="37"/>
    </location>
    <ligand>
        <name>ATP</name>
        <dbReference type="ChEBI" id="CHEBI:30616"/>
    </ligand>
</feature>
<dbReference type="InterPro" id="IPR012094">
    <property type="entry name" value="tRNA_Ile_lys_synt"/>
</dbReference>
<dbReference type="SUPFAM" id="SSF52402">
    <property type="entry name" value="Adenine nucleotide alpha hydrolases-like"/>
    <property type="match status" value="1"/>
</dbReference>
<dbReference type="InterPro" id="IPR011063">
    <property type="entry name" value="TilS/TtcA_N"/>
</dbReference>
<dbReference type="HAMAP" id="MF_01161">
    <property type="entry name" value="tRNA_Ile_lys_synt"/>
    <property type="match status" value="1"/>
</dbReference>
<keyword evidence="3 8" id="KW-0436">Ligase</keyword>
<evidence type="ECO:0000313" key="11">
    <source>
        <dbReference type="Proteomes" id="UP000761380"/>
    </source>
</evidence>
<dbReference type="NCBIfam" id="TIGR02432">
    <property type="entry name" value="lysidine_TilS_N"/>
    <property type="match status" value="1"/>
</dbReference>
<reference evidence="10" key="1">
    <citation type="submission" date="2019-04" db="EMBL/GenBank/DDBJ databases">
        <title>Evolution of Biomass-Degrading Anaerobic Consortia Revealed by Metagenomics.</title>
        <authorList>
            <person name="Peng X."/>
        </authorList>
    </citation>
    <scope>NUCLEOTIDE SEQUENCE</scope>
    <source>
        <strain evidence="10">SIG240</strain>
    </source>
</reference>
<dbReference type="InterPro" id="IPR012796">
    <property type="entry name" value="Lysidine-tRNA-synth_C"/>
</dbReference>
<keyword evidence="6 8" id="KW-0067">ATP-binding</keyword>
<evidence type="ECO:0000259" key="9">
    <source>
        <dbReference type="SMART" id="SM00977"/>
    </source>
</evidence>
<keyword evidence="2 8" id="KW-0963">Cytoplasm</keyword>
<dbReference type="CDD" id="cd01992">
    <property type="entry name" value="TilS_N"/>
    <property type="match status" value="1"/>
</dbReference>